<evidence type="ECO:0000313" key="1">
    <source>
        <dbReference type="EMBL" id="HJC85014.1"/>
    </source>
</evidence>
<dbReference type="InterPro" id="IPR047681">
    <property type="entry name" value="PPA1309-like"/>
</dbReference>
<dbReference type="EMBL" id="DWVP01000014">
    <property type="protein sequence ID" value="HJC85014.1"/>
    <property type="molecule type" value="Genomic_DNA"/>
</dbReference>
<organism evidence="1 2">
    <name type="scientific">Candidatus Corynebacterium faecigallinarum</name>
    <dbReference type="NCBI Taxonomy" id="2838528"/>
    <lineage>
        <taxon>Bacteria</taxon>
        <taxon>Bacillati</taxon>
        <taxon>Actinomycetota</taxon>
        <taxon>Actinomycetes</taxon>
        <taxon>Mycobacteriales</taxon>
        <taxon>Corynebacteriaceae</taxon>
        <taxon>Corynebacterium</taxon>
    </lineage>
</organism>
<dbReference type="AlphaFoldDB" id="A0A9D2QCK4"/>
<accession>A0A9D2QCK4</accession>
<sequence>MNASNFQSDIRPLNAALREAVDFVHAEGWDRPATLFALVPAELVQDVLAAGDTGDDSSDGDGTGAAPFALVVQDDLPDHLRPGSDELGDYISTVRWPEVVVGAVLAQEIVFRNSAGGADGTDGAAGAAEPRQARLFTGVIDGGPDRTLLQLRPTEEELDSDPFAEDKVELLGGLEDAELAPGVTAMLRYTFED</sequence>
<protein>
    <submittedName>
        <fullName evidence="1">Uncharacterized protein</fullName>
    </submittedName>
</protein>
<dbReference type="NCBIfam" id="NF040618">
    <property type="entry name" value="PPA1309_fam"/>
    <property type="match status" value="1"/>
</dbReference>
<comment type="caution">
    <text evidence="1">The sequence shown here is derived from an EMBL/GenBank/DDBJ whole genome shotgun (WGS) entry which is preliminary data.</text>
</comment>
<reference evidence="1" key="2">
    <citation type="submission" date="2021-04" db="EMBL/GenBank/DDBJ databases">
        <authorList>
            <person name="Gilroy R."/>
        </authorList>
    </citation>
    <scope>NUCLEOTIDE SEQUENCE</scope>
    <source>
        <strain evidence="1">ChiHjej13B12-4958</strain>
    </source>
</reference>
<evidence type="ECO:0000313" key="2">
    <source>
        <dbReference type="Proteomes" id="UP000823858"/>
    </source>
</evidence>
<name>A0A9D2QCK4_9CORY</name>
<reference evidence="1" key="1">
    <citation type="journal article" date="2021" name="PeerJ">
        <title>Extensive microbial diversity within the chicken gut microbiome revealed by metagenomics and culture.</title>
        <authorList>
            <person name="Gilroy R."/>
            <person name="Ravi A."/>
            <person name="Getino M."/>
            <person name="Pursley I."/>
            <person name="Horton D.L."/>
            <person name="Alikhan N.F."/>
            <person name="Baker D."/>
            <person name="Gharbi K."/>
            <person name="Hall N."/>
            <person name="Watson M."/>
            <person name="Adriaenssens E.M."/>
            <person name="Foster-Nyarko E."/>
            <person name="Jarju S."/>
            <person name="Secka A."/>
            <person name="Antonio M."/>
            <person name="Oren A."/>
            <person name="Chaudhuri R.R."/>
            <person name="La Ragione R."/>
            <person name="Hildebrand F."/>
            <person name="Pallen M.J."/>
        </authorList>
    </citation>
    <scope>NUCLEOTIDE SEQUENCE</scope>
    <source>
        <strain evidence="1">ChiHjej13B12-4958</strain>
    </source>
</reference>
<dbReference type="Proteomes" id="UP000823858">
    <property type="component" value="Unassembled WGS sequence"/>
</dbReference>
<gene>
    <name evidence="1" type="ORF">H9751_05635</name>
</gene>
<proteinExistence type="predicted"/>